<dbReference type="GO" id="GO:0022857">
    <property type="term" value="F:transmembrane transporter activity"/>
    <property type="evidence" value="ECO:0007669"/>
    <property type="project" value="InterPro"/>
</dbReference>
<evidence type="ECO:0000313" key="11">
    <source>
        <dbReference type="Proteomes" id="UP000243376"/>
    </source>
</evidence>
<feature type="transmembrane region" description="Helical" evidence="9">
    <location>
        <begin position="44"/>
        <end position="68"/>
    </location>
</feature>
<dbReference type="InterPro" id="IPR038377">
    <property type="entry name" value="Na/Glc_symporter_sf"/>
</dbReference>
<dbReference type="Gene3D" id="1.20.1730.10">
    <property type="entry name" value="Sodium/glucose cotransporter"/>
    <property type="match status" value="1"/>
</dbReference>
<dbReference type="InterPro" id="IPR018212">
    <property type="entry name" value="Na/solute_symporter_CS"/>
</dbReference>
<dbReference type="PROSITE" id="PS50283">
    <property type="entry name" value="NA_SOLUT_SYMP_3"/>
    <property type="match status" value="1"/>
</dbReference>
<dbReference type="Pfam" id="PF00474">
    <property type="entry name" value="SSF"/>
    <property type="match status" value="1"/>
</dbReference>
<proteinExistence type="inferred from homology"/>
<evidence type="ECO:0000256" key="4">
    <source>
        <dbReference type="ARBA" id="ARBA00022475"/>
    </source>
</evidence>
<evidence type="ECO:0000256" key="6">
    <source>
        <dbReference type="ARBA" id="ARBA00022989"/>
    </source>
</evidence>
<dbReference type="PANTHER" id="PTHR48086:SF5">
    <property type="entry name" value="NA(+):SOLUTE SYMPORTER (SSF FAMILY)"/>
    <property type="match status" value="1"/>
</dbReference>
<dbReference type="PANTHER" id="PTHR48086">
    <property type="entry name" value="SODIUM/PROLINE SYMPORTER-RELATED"/>
    <property type="match status" value="1"/>
</dbReference>
<feature type="transmembrane region" description="Helical" evidence="9">
    <location>
        <begin position="20"/>
        <end position="38"/>
    </location>
</feature>
<dbReference type="PROSITE" id="PS00457">
    <property type="entry name" value="NA_SOLUT_SYMP_2"/>
    <property type="match status" value="1"/>
</dbReference>
<keyword evidence="5 9" id="KW-0812">Transmembrane</keyword>
<comment type="subcellular location">
    <subcellularLocation>
        <location evidence="1">Membrane</location>
        <topology evidence="1">Multi-pass membrane protein</topology>
    </subcellularLocation>
</comment>
<sequence>AHDIYYLALNPRAGSRERLLLGRLAILVVAILAALTALQRLTIIVQLVAWAFSFAAATIFPVLVLGVFWRRTNSYGAMAGMIGGFLVTVAYMMISYINPDWTILGISSSAAGIFGLPVNFLVTWLVSRYTPPPSPEVRALVDYVRYP</sequence>
<evidence type="ECO:0000256" key="8">
    <source>
        <dbReference type="RuleBase" id="RU362091"/>
    </source>
</evidence>
<dbReference type="GO" id="GO:0046942">
    <property type="term" value="P:carboxylic acid transport"/>
    <property type="evidence" value="ECO:0007669"/>
    <property type="project" value="UniProtKB-ARBA"/>
</dbReference>
<evidence type="ECO:0000313" key="10">
    <source>
        <dbReference type="EMBL" id="PMP76178.1"/>
    </source>
</evidence>
<keyword evidence="6 9" id="KW-1133">Transmembrane helix</keyword>
<dbReference type="InterPro" id="IPR050277">
    <property type="entry name" value="Sodium:Solute_Symporter"/>
</dbReference>
<evidence type="ECO:0000256" key="2">
    <source>
        <dbReference type="ARBA" id="ARBA00006434"/>
    </source>
</evidence>
<evidence type="ECO:0000256" key="1">
    <source>
        <dbReference type="ARBA" id="ARBA00004141"/>
    </source>
</evidence>
<dbReference type="GO" id="GO:0005886">
    <property type="term" value="C:plasma membrane"/>
    <property type="evidence" value="ECO:0007669"/>
    <property type="project" value="TreeGrafter"/>
</dbReference>
<feature type="non-terminal residue" evidence="10">
    <location>
        <position position="1"/>
    </location>
</feature>
<protein>
    <submittedName>
        <fullName evidence="10">Cation acetate symporter</fullName>
    </submittedName>
</protein>
<feature type="transmembrane region" description="Helical" evidence="9">
    <location>
        <begin position="103"/>
        <end position="126"/>
    </location>
</feature>
<dbReference type="AlphaFoldDB" id="A0A2J6WY00"/>
<reference evidence="10 11" key="1">
    <citation type="submission" date="2018-01" db="EMBL/GenBank/DDBJ databases">
        <title>Metagenomic assembled genomes from two thermal pools in the Uzon Caldera, Kamchatka, Russia.</title>
        <authorList>
            <person name="Wilkins L."/>
            <person name="Ettinger C."/>
        </authorList>
    </citation>
    <scope>NUCLEOTIDE SEQUENCE [LARGE SCALE GENOMIC DNA]</scope>
    <source>
        <strain evidence="10">ZAV-02</strain>
    </source>
</reference>
<dbReference type="Proteomes" id="UP000243376">
    <property type="component" value="Unassembled WGS sequence"/>
</dbReference>
<comment type="caution">
    <text evidence="10">The sequence shown here is derived from an EMBL/GenBank/DDBJ whole genome shotgun (WGS) entry which is preliminary data.</text>
</comment>
<name>A0A2J6WY00_9CHLR</name>
<evidence type="ECO:0000256" key="9">
    <source>
        <dbReference type="SAM" id="Phobius"/>
    </source>
</evidence>
<feature type="transmembrane region" description="Helical" evidence="9">
    <location>
        <begin position="75"/>
        <end position="97"/>
    </location>
</feature>
<keyword evidence="7 9" id="KW-0472">Membrane</keyword>
<dbReference type="EMBL" id="PNIQ01000879">
    <property type="protein sequence ID" value="PMP76178.1"/>
    <property type="molecule type" value="Genomic_DNA"/>
</dbReference>
<evidence type="ECO:0000256" key="5">
    <source>
        <dbReference type="ARBA" id="ARBA00022692"/>
    </source>
</evidence>
<organism evidence="10 11">
    <name type="scientific">Chloroflexus aggregans</name>
    <dbReference type="NCBI Taxonomy" id="152260"/>
    <lineage>
        <taxon>Bacteria</taxon>
        <taxon>Bacillati</taxon>
        <taxon>Chloroflexota</taxon>
        <taxon>Chloroflexia</taxon>
        <taxon>Chloroflexales</taxon>
        <taxon>Chloroflexineae</taxon>
        <taxon>Chloroflexaceae</taxon>
        <taxon>Chloroflexus</taxon>
    </lineage>
</organism>
<gene>
    <name evidence="10" type="ORF">C0184_13105</name>
</gene>
<comment type="similarity">
    <text evidence="2 8">Belongs to the sodium:solute symporter (SSF) (TC 2.A.21) family.</text>
</comment>
<keyword evidence="3" id="KW-0813">Transport</keyword>
<keyword evidence="4" id="KW-1003">Cell membrane</keyword>
<accession>A0A2J6WY00</accession>
<dbReference type="InterPro" id="IPR001734">
    <property type="entry name" value="Na/solute_symporter"/>
</dbReference>
<evidence type="ECO:0000256" key="7">
    <source>
        <dbReference type="ARBA" id="ARBA00023136"/>
    </source>
</evidence>
<evidence type="ECO:0000256" key="3">
    <source>
        <dbReference type="ARBA" id="ARBA00022448"/>
    </source>
</evidence>